<dbReference type="RefSeq" id="WP_184753348.1">
    <property type="nucleotide sequence ID" value="NZ_BAABEK010000099.1"/>
</dbReference>
<comment type="caution">
    <text evidence="1">The sequence shown here is derived from an EMBL/GenBank/DDBJ whole genome shotgun (WGS) entry which is preliminary data.</text>
</comment>
<evidence type="ECO:0000313" key="1">
    <source>
        <dbReference type="EMBL" id="MBB4936885.1"/>
    </source>
</evidence>
<accession>A0A7W7W8E2</accession>
<organism evidence="1 2">
    <name type="scientific">Streptosporangium album</name>
    <dbReference type="NCBI Taxonomy" id="47479"/>
    <lineage>
        <taxon>Bacteria</taxon>
        <taxon>Bacillati</taxon>
        <taxon>Actinomycetota</taxon>
        <taxon>Actinomycetes</taxon>
        <taxon>Streptosporangiales</taxon>
        <taxon>Streptosporangiaceae</taxon>
        <taxon>Streptosporangium</taxon>
    </lineage>
</organism>
<dbReference type="AlphaFoldDB" id="A0A7W7W8E2"/>
<dbReference type="EMBL" id="JACHJU010000001">
    <property type="protein sequence ID" value="MBB4936885.1"/>
    <property type="molecule type" value="Genomic_DNA"/>
</dbReference>
<reference evidence="1 2" key="1">
    <citation type="submission" date="2020-08" db="EMBL/GenBank/DDBJ databases">
        <title>Sequencing the genomes of 1000 actinobacteria strains.</title>
        <authorList>
            <person name="Klenk H.-P."/>
        </authorList>
    </citation>
    <scope>NUCLEOTIDE SEQUENCE [LARGE SCALE GENOMIC DNA]</scope>
    <source>
        <strain evidence="1 2">DSM 43023</strain>
    </source>
</reference>
<keyword evidence="2" id="KW-1185">Reference proteome</keyword>
<name>A0A7W7W8E2_9ACTN</name>
<dbReference type="Proteomes" id="UP000534286">
    <property type="component" value="Unassembled WGS sequence"/>
</dbReference>
<gene>
    <name evidence="1" type="ORF">FHR32_001190</name>
</gene>
<evidence type="ECO:0000313" key="2">
    <source>
        <dbReference type="Proteomes" id="UP000534286"/>
    </source>
</evidence>
<sequence length="54" mass="5695">MYTLTGPRGAHPRRQASLRLIGGRARVPIVTMFDLDAYESGLVTAAGGGSVPPR</sequence>
<protein>
    <submittedName>
        <fullName evidence="1">Uncharacterized protein</fullName>
    </submittedName>
</protein>
<proteinExistence type="predicted"/>